<dbReference type="Pfam" id="PF00480">
    <property type="entry name" value="ROK"/>
    <property type="match status" value="1"/>
</dbReference>
<evidence type="ECO:0000256" key="1">
    <source>
        <dbReference type="ARBA" id="ARBA00006479"/>
    </source>
</evidence>
<protein>
    <submittedName>
        <fullName evidence="3">ROK family protein</fullName>
    </submittedName>
</protein>
<dbReference type="EMBL" id="JAGPYQ010000002">
    <property type="protein sequence ID" value="MBQ0855538.1"/>
    <property type="molecule type" value="Genomic_DNA"/>
</dbReference>
<dbReference type="PANTHER" id="PTHR18964:SF173">
    <property type="entry name" value="GLUCOKINASE"/>
    <property type="match status" value="1"/>
</dbReference>
<proteinExistence type="inferred from homology"/>
<evidence type="ECO:0000313" key="3">
    <source>
        <dbReference type="EMBL" id="MBQ0855538.1"/>
    </source>
</evidence>
<evidence type="ECO:0000313" key="4">
    <source>
        <dbReference type="Proteomes" id="UP000677413"/>
    </source>
</evidence>
<sequence>MNDHTQTLSLVLSMIRRGVAVTRPDLTRSTGLGRTVITQRVDQAISAGLVTEGEAAPSTGGRPSRILRITPGRGVVLGVVFGATHLHVAVTDLDGTVLAQRRVAWDIGAGPEASLATLHTVSAQLLAPESDHRLWAVGVGIPGPVDFARGIAVQPPIMPGWHGFPLRARLESHYQVPAWVDNDANVMALGAWNQTRTLAGDNVLLVKASTGIGMGLISRGRLHRGARGAAGDLGHTVIAVDSRHQCRCGKFGCLEALAGGWALVRDAQAAALAGDSPFLAERLQGAASVLSVTDVLDGCEAEDSTCLELVTTAAELVGAQLAMLVSVFNPSTVYLAGWLAQAGAVFRDPISQAVARRSLPLATDELVIAEADLGRAEGILGAAVLAVDELLQPQMLGQWLPHGNPRKAHAYPTESAESVHLDTSLSDPVARRVDADRFPARPT</sequence>
<dbReference type="SUPFAM" id="SSF53067">
    <property type="entry name" value="Actin-like ATPase domain"/>
    <property type="match status" value="1"/>
</dbReference>
<dbReference type="RefSeq" id="WP_210893967.1">
    <property type="nucleotide sequence ID" value="NZ_JAGPYQ010000002.1"/>
</dbReference>
<keyword evidence="4" id="KW-1185">Reference proteome</keyword>
<comment type="caution">
    <text evidence="3">The sequence shown here is derived from an EMBL/GenBank/DDBJ whole genome shotgun (WGS) entry which is preliminary data.</text>
</comment>
<name>A0A941BES1_9ACTN</name>
<accession>A0A941BES1</accession>
<feature type="region of interest" description="Disordered" evidence="2">
    <location>
        <begin position="406"/>
        <end position="425"/>
    </location>
</feature>
<dbReference type="AlphaFoldDB" id="A0A941BES1"/>
<dbReference type="InterPro" id="IPR043129">
    <property type="entry name" value="ATPase_NBD"/>
</dbReference>
<gene>
    <name evidence="3" type="ORF">J8N05_46080</name>
</gene>
<organism evidence="3 4">
    <name type="scientific">Streptomyces liliiviolaceus</name>
    <dbReference type="NCBI Taxonomy" id="2823109"/>
    <lineage>
        <taxon>Bacteria</taxon>
        <taxon>Bacillati</taxon>
        <taxon>Actinomycetota</taxon>
        <taxon>Actinomycetes</taxon>
        <taxon>Kitasatosporales</taxon>
        <taxon>Streptomycetaceae</taxon>
        <taxon>Streptomyces</taxon>
    </lineage>
</organism>
<evidence type="ECO:0000256" key="2">
    <source>
        <dbReference type="SAM" id="MobiDB-lite"/>
    </source>
</evidence>
<dbReference type="SUPFAM" id="SSF46785">
    <property type="entry name" value="Winged helix' DNA-binding domain"/>
    <property type="match status" value="1"/>
</dbReference>
<comment type="similarity">
    <text evidence="1">Belongs to the ROK (NagC/XylR) family.</text>
</comment>
<dbReference type="InterPro" id="IPR036390">
    <property type="entry name" value="WH_DNA-bd_sf"/>
</dbReference>
<dbReference type="Gene3D" id="1.10.10.10">
    <property type="entry name" value="Winged helix-like DNA-binding domain superfamily/Winged helix DNA-binding domain"/>
    <property type="match status" value="1"/>
</dbReference>
<dbReference type="Gene3D" id="3.30.420.40">
    <property type="match status" value="2"/>
</dbReference>
<reference evidence="3 4" key="1">
    <citation type="submission" date="2021-04" db="EMBL/GenBank/DDBJ databases">
        <authorList>
            <person name="Tang X."/>
            <person name="Zhou X."/>
            <person name="Chen X."/>
            <person name="Cernava T."/>
            <person name="Zhang C."/>
        </authorList>
    </citation>
    <scope>NUCLEOTIDE SEQUENCE [LARGE SCALE GENOMIC DNA]</scope>
    <source>
        <strain evidence="3 4">BH-SS-21</strain>
    </source>
</reference>
<dbReference type="PANTHER" id="PTHR18964">
    <property type="entry name" value="ROK (REPRESSOR, ORF, KINASE) FAMILY"/>
    <property type="match status" value="1"/>
</dbReference>
<dbReference type="InterPro" id="IPR036388">
    <property type="entry name" value="WH-like_DNA-bd_sf"/>
</dbReference>
<dbReference type="InterPro" id="IPR000600">
    <property type="entry name" value="ROK"/>
</dbReference>
<dbReference type="Proteomes" id="UP000677413">
    <property type="component" value="Unassembled WGS sequence"/>
</dbReference>